<feature type="transmembrane region" description="Helical" evidence="7">
    <location>
        <begin position="361"/>
        <end position="379"/>
    </location>
</feature>
<dbReference type="Gene3D" id="1.20.1250.20">
    <property type="entry name" value="MFS general substrate transporter like domains"/>
    <property type="match status" value="1"/>
</dbReference>
<dbReference type="AlphaFoldDB" id="A0A9X7Z7B2"/>
<evidence type="ECO:0000256" key="2">
    <source>
        <dbReference type="ARBA" id="ARBA00022448"/>
    </source>
</evidence>
<keyword evidence="4 7" id="KW-0812">Transmembrane</keyword>
<feature type="transmembrane region" description="Helical" evidence="7">
    <location>
        <begin position="51"/>
        <end position="70"/>
    </location>
</feature>
<dbReference type="PROSITE" id="PS50850">
    <property type="entry name" value="MFS"/>
    <property type="match status" value="1"/>
</dbReference>
<feature type="transmembrane region" description="Helical" evidence="7">
    <location>
        <begin position="12"/>
        <end position="31"/>
    </location>
</feature>
<feature type="transmembrane region" description="Helical" evidence="7">
    <location>
        <begin position="271"/>
        <end position="295"/>
    </location>
</feature>
<dbReference type="InterPro" id="IPR020846">
    <property type="entry name" value="MFS_dom"/>
</dbReference>
<evidence type="ECO:0000256" key="5">
    <source>
        <dbReference type="ARBA" id="ARBA00022989"/>
    </source>
</evidence>
<reference evidence="9 10" key="1">
    <citation type="submission" date="2021-02" db="EMBL/GenBank/DDBJ databases">
        <title>Alicyclobacillus curvatus sp. nov. and Alicyclobacillus mengziensis sp. nov., two acidophilic bacteria isolated from acid mine drainage.</title>
        <authorList>
            <person name="Huang Y."/>
        </authorList>
    </citation>
    <scope>NUCLEOTIDE SEQUENCE [LARGE SCALE GENOMIC DNA]</scope>
    <source>
        <strain evidence="9 10">S30H14</strain>
    </source>
</reference>
<feature type="transmembrane region" description="Helical" evidence="7">
    <location>
        <begin position="227"/>
        <end position="250"/>
    </location>
</feature>
<dbReference type="SUPFAM" id="SSF103473">
    <property type="entry name" value="MFS general substrate transporter"/>
    <property type="match status" value="1"/>
</dbReference>
<accession>A0A9X7Z7B2</accession>
<dbReference type="CDD" id="cd17321">
    <property type="entry name" value="MFS_MMR_MDR_like"/>
    <property type="match status" value="1"/>
</dbReference>
<evidence type="ECO:0000259" key="8">
    <source>
        <dbReference type="PROSITE" id="PS50850"/>
    </source>
</evidence>
<feature type="transmembrane region" description="Helical" evidence="7">
    <location>
        <begin position="301"/>
        <end position="323"/>
    </location>
</feature>
<evidence type="ECO:0000256" key="7">
    <source>
        <dbReference type="SAM" id="Phobius"/>
    </source>
</evidence>
<keyword evidence="2" id="KW-0813">Transport</keyword>
<evidence type="ECO:0000313" key="10">
    <source>
        <dbReference type="Proteomes" id="UP000663505"/>
    </source>
</evidence>
<feature type="transmembrane region" description="Helical" evidence="7">
    <location>
        <begin position="335"/>
        <end position="355"/>
    </location>
</feature>
<dbReference type="RefSeq" id="WP_206658235.1">
    <property type="nucleotide sequence ID" value="NZ_CP071182.1"/>
</dbReference>
<dbReference type="NCBIfam" id="TIGR00711">
    <property type="entry name" value="efflux_EmrB"/>
    <property type="match status" value="1"/>
</dbReference>
<evidence type="ECO:0000256" key="6">
    <source>
        <dbReference type="ARBA" id="ARBA00023136"/>
    </source>
</evidence>
<evidence type="ECO:0000256" key="1">
    <source>
        <dbReference type="ARBA" id="ARBA00004651"/>
    </source>
</evidence>
<dbReference type="GO" id="GO:0022857">
    <property type="term" value="F:transmembrane transporter activity"/>
    <property type="evidence" value="ECO:0007669"/>
    <property type="project" value="InterPro"/>
</dbReference>
<dbReference type="KEGG" id="afx:JZ786_08215"/>
<sequence>MTQTTRSSANVNPWLVMTVTGLGVLLVMVNLGALNVALPAIAKHFQASAAVANWILLSYMLVNTVLILVFGPLSDTFGRKQLYLLGIGMFTVVSLFVGLATNIWWFIGLRALQAAGGALIITNNTALITDAFPSDELAKGLSVNVLISSVAQLIGPVIGGVVTARLGWQWVFWAGVPIGLIGVVWGWFALRRLPSRHSGGRIDWLGSGLIFASLSGLILALSEGSTLGWSSPLVIVGFALFVLLTPLLIWQERHAVSPLVDFSLFRDRAYTMANLAAFLNSFARISVVLLLSLYLQSLAHLSVFWAGIAVLPVTIGMLLATPVTGALSDRLKVRVLSTAGLGVSALGLVLLMIGISPDANHWLNSIGMGLVGFGSGVFLTPNTRYIMTSVPPGRRGFANGLRSMLQNMGQVFSTAVSLTIVTAALSPRLQDVVYKGTSEVLSSSDVHAINLGFQYAILALLVATVAGMLASVLRGSQDM</sequence>
<gene>
    <name evidence="9" type="ORF">JZ786_08215</name>
</gene>
<keyword evidence="10" id="KW-1185">Reference proteome</keyword>
<comment type="subcellular location">
    <subcellularLocation>
        <location evidence="1">Cell membrane</location>
        <topology evidence="1">Multi-pass membrane protein</topology>
    </subcellularLocation>
</comment>
<feature type="transmembrane region" description="Helical" evidence="7">
    <location>
        <begin position="202"/>
        <end position="221"/>
    </location>
</feature>
<evidence type="ECO:0000256" key="4">
    <source>
        <dbReference type="ARBA" id="ARBA00022692"/>
    </source>
</evidence>
<dbReference type="GO" id="GO:0005886">
    <property type="term" value="C:plasma membrane"/>
    <property type="evidence" value="ECO:0007669"/>
    <property type="project" value="UniProtKB-SubCell"/>
</dbReference>
<dbReference type="Proteomes" id="UP000663505">
    <property type="component" value="Chromosome"/>
</dbReference>
<feature type="transmembrane region" description="Helical" evidence="7">
    <location>
        <begin position="170"/>
        <end position="190"/>
    </location>
</feature>
<protein>
    <submittedName>
        <fullName evidence="9">MFS transporter</fullName>
    </submittedName>
</protein>
<dbReference type="InterPro" id="IPR036259">
    <property type="entry name" value="MFS_trans_sf"/>
</dbReference>
<keyword evidence="3" id="KW-1003">Cell membrane</keyword>
<evidence type="ECO:0000313" key="9">
    <source>
        <dbReference type="EMBL" id="QSO48919.1"/>
    </source>
</evidence>
<feature type="transmembrane region" description="Helical" evidence="7">
    <location>
        <begin position="82"/>
        <end position="105"/>
    </location>
</feature>
<name>A0A9X7Z7B2_9BACL</name>
<keyword evidence="5 7" id="KW-1133">Transmembrane helix</keyword>
<evidence type="ECO:0000256" key="3">
    <source>
        <dbReference type="ARBA" id="ARBA00022475"/>
    </source>
</evidence>
<feature type="transmembrane region" description="Helical" evidence="7">
    <location>
        <begin position="449"/>
        <end position="473"/>
    </location>
</feature>
<dbReference type="PANTHER" id="PTHR42718:SF46">
    <property type="entry name" value="BLR6921 PROTEIN"/>
    <property type="match status" value="1"/>
</dbReference>
<feature type="transmembrane region" description="Helical" evidence="7">
    <location>
        <begin position="141"/>
        <end position="164"/>
    </location>
</feature>
<dbReference type="PANTHER" id="PTHR42718">
    <property type="entry name" value="MAJOR FACILITATOR SUPERFAMILY MULTIDRUG TRANSPORTER MFSC"/>
    <property type="match status" value="1"/>
</dbReference>
<keyword evidence="6 7" id="KW-0472">Membrane</keyword>
<organism evidence="9 10">
    <name type="scientific">Alicyclobacillus mengziensis</name>
    <dbReference type="NCBI Taxonomy" id="2931921"/>
    <lineage>
        <taxon>Bacteria</taxon>
        <taxon>Bacillati</taxon>
        <taxon>Bacillota</taxon>
        <taxon>Bacilli</taxon>
        <taxon>Bacillales</taxon>
        <taxon>Alicyclobacillaceae</taxon>
        <taxon>Alicyclobacillus</taxon>
    </lineage>
</organism>
<dbReference type="InterPro" id="IPR011701">
    <property type="entry name" value="MFS"/>
</dbReference>
<dbReference type="Gene3D" id="1.20.1720.10">
    <property type="entry name" value="Multidrug resistance protein D"/>
    <property type="match status" value="1"/>
</dbReference>
<dbReference type="InterPro" id="IPR004638">
    <property type="entry name" value="EmrB-like"/>
</dbReference>
<feature type="domain" description="Major facilitator superfamily (MFS) profile" evidence="8">
    <location>
        <begin position="16"/>
        <end position="479"/>
    </location>
</feature>
<dbReference type="Pfam" id="PF07690">
    <property type="entry name" value="MFS_1"/>
    <property type="match status" value="2"/>
</dbReference>
<dbReference type="EMBL" id="CP071182">
    <property type="protein sequence ID" value="QSO48919.1"/>
    <property type="molecule type" value="Genomic_DNA"/>
</dbReference>
<proteinExistence type="predicted"/>